<evidence type="ECO:0000313" key="6">
    <source>
        <dbReference type="Proteomes" id="UP000438991"/>
    </source>
</evidence>
<feature type="transmembrane region" description="Helical" evidence="3">
    <location>
        <begin position="471"/>
        <end position="496"/>
    </location>
</feature>
<evidence type="ECO:0000259" key="4">
    <source>
        <dbReference type="Pfam" id="PF10145"/>
    </source>
</evidence>
<gene>
    <name evidence="5" type="ORF">GJ689_23090</name>
</gene>
<dbReference type="Pfam" id="PF10145">
    <property type="entry name" value="PhageMin_Tail"/>
    <property type="match status" value="1"/>
</dbReference>
<keyword evidence="3" id="KW-0472">Membrane</keyword>
<sequence>MNRQMAISVLVRLVDRLTGPIERVMGRVRALGALGGRIGDLTRRLEEAAGKAGRLASRIGAIGAIGAGLTFAAPVQAAAQFDDIIRDIGITADLSGSKLEAMIGSVGPALEKLALEVGQPSLKLAEGLQVLGASGLELPTAQGMMRTIGRVATAAGAEVTEVARSAFALHNNLKISVDEMELALAKLVTAGKLGRFEFKNMARELPELTAGIQRFGLSGMEAVSTLGAALQVVMFGTSDPSVAANNLSELFGKFFTKETIKNFKDEFDVSITGVIQNARARGLNPFESAMEKLLKVTGISAAEVRKIYDEASAGGANQVEAFEAVREHIEAIGAAEKIQRIFGDKQALNAIIPFATNLDKYKQFKAAIASADTAIIARDLAGRLAGLTKKLDHLAEIGQQAMRRVGTAFATHVPFIFRGIVALQTKLAEIEAKNPGMVDQWLAWGGAVLLVVAALGILGPAVWAVSQTVGLLWAVLRGGVLVVAVLSRAVVALGAALMTTPVGWVIAGITAIALAAYLIWQHWEPIKAFFAGLWTGITTEADRVWTGLTTGVQTAARLIGGVFSAMWTDVEQTFRAVGDRISAWWDGLIPDWARGLFGGGTTVPGAAAATGAARAGASPAGPGPQKQEVGGKIVVKIDGPGRVESVTSDSRAVPIEADRGPMLAVP</sequence>
<protein>
    <submittedName>
        <fullName evidence="5">Phage tail tape measure protein</fullName>
    </submittedName>
</protein>
<keyword evidence="3" id="KW-1133">Transmembrane helix</keyword>
<reference evidence="5 6" key="1">
    <citation type="submission" date="2019-11" db="EMBL/GenBank/DDBJ databases">
        <title>Whole-genome sequence of Rhodoplanes serenus DSM 18633, type strain.</title>
        <authorList>
            <person name="Kyndt J.A."/>
            <person name="Meyer T.E."/>
        </authorList>
    </citation>
    <scope>NUCLEOTIDE SEQUENCE [LARGE SCALE GENOMIC DNA]</scope>
    <source>
        <strain evidence="5 6">DSM 18633</strain>
    </source>
</reference>
<evidence type="ECO:0000313" key="5">
    <source>
        <dbReference type="EMBL" id="MTW19088.1"/>
    </source>
</evidence>
<dbReference type="PANTHER" id="PTHR37813:SF1">
    <property type="entry name" value="FELS-2 PROPHAGE PROTEIN"/>
    <property type="match status" value="1"/>
</dbReference>
<proteinExistence type="predicted"/>
<dbReference type="Proteomes" id="UP000438991">
    <property type="component" value="Unassembled WGS sequence"/>
</dbReference>
<feature type="domain" description="Phage tail tape measure protein" evidence="4">
    <location>
        <begin position="112"/>
        <end position="299"/>
    </location>
</feature>
<evidence type="ECO:0000256" key="3">
    <source>
        <dbReference type="SAM" id="Phobius"/>
    </source>
</evidence>
<dbReference type="EMBL" id="WNKV01000024">
    <property type="protein sequence ID" value="MTW19088.1"/>
    <property type="molecule type" value="Genomic_DNA"/>
</dbReference>
<name>A0A9X4XPN1_9BRAD</name>
<feature type="transmembrane region" description="Helical" evidence="3">
    <location>
        <begin position="502"/>
        <end position="520"/>
    </location>
</feature>
<feature type="transmembrane region" description="Helical" evidence="3">
    <location>
        <begin position="441"/>
        <end position="464"/>
    </location>
</feature>
<comment type="caution">
    <text evidence="5">The sequence shown here is derived from an EMBL/GenBank/DDBJ whole genome shotgun (WGS) entry which is preliminary data.</text>
</comment>
<evidence type="ECO:0000256" key="1">
    <source>
        <dbReference type="ARBA" id="ARBA00022612"/>
    </source>
</evidence>
<dbReference type="InterPro" id="IPR010090">
    <property type="entry name" value="Phage_tape_meas"/>
</dbReference>
<dbReference type="AlphaFoldDB" id="A0A9X4XPN1"/>
<keyword evidence="3" id="KW-0812">Transmembrane</keyword>
<organism evidence="5 6">
    <name type="scientific">Rhodoplanes serenus</name>
    <dbReference type="NCBI Taxonomy" id="200615"/>
    <lineage>
        <taxon>Bacteria</taxon>
        <taxon>Pseudomonadati</taxon>
        <taxon>Pseudomonadota</taxon>
        <taxon>Alphaproteobacteria</taxon>
        <taxon>Hyphomicrobiales</taxon>
        <taxon>Nitrobacteraceae</taxon>
        <taxon>Rhodoplanes</taxon>
    </lineage>
</organism>
<evidence type="ECO:0000256" key="2">
    <source>
        <dbReference type="SAM" id="MobiDB-lite"/>
    </source>
</evidence>
<feature type="region of interest" description="Disordered" evidence="2">
    <location>
        <begin position="645"/>
        <end position="666"/>
    </location>
</feature>
<accession>A0A9X4XPN1</accession>
<dbReference type="NCBIfam" id="TIGR01760">
    <property type="entry name" value="tape_meas_TP901"/>
    <property type="match status" value="1"/>
</dbReference>
<dbReference type="PANTHER" id="PTHR37813">
    <property type="entry name" value="FELS-2 PROPHAGE PROTEIN"/>
    <property type="match status" value="1"/>
</dbReference>
<keyword evidence="1" id="KW-1188">Viral release from host cell</keyword>